<dbReference type="Pfam" id="PF13855">
    <property type="entry name" value="LRR_8"/>
    <property type="match status" value="3"/>
</dbReference>
<dbReference type="SMART" id="SM00369">
    <property type="entry name" value="LRR_TYP"/>
    <property type="match status" value="9"/>
</dbReference>
<evidence type="ECO:0000256" key="1">
    <source>
        <dbReference type="ARBA" id="ARBA00022614"/>
    </source>
</evidence>
<organism evidence="6 7">
    <name type="scientific">Callorhinchus milii</name>
    <name type="common">Ghost shark</name>
    <dbReference type="NCBI Taxonomy" id="7868"/>
    <lineage>
        <taxon>Eukaryota</taxon>
        <taxon>Metazoa</taxon>
        <taxon>Chordata</taxon>
        <taxon>Craniata</taxon>
        <taxon>Vertebrata</taxon>
        <taxon>Chondrichthyes</taxon>
        <taxon>Holocephali</taxon>
        <taxon>Chimaeriformes</taxon>
        <taxon>Callorhinchidae</taxon>
        <taxon>Callorhinchus</taxon>
    </lineage>
</organism>
<keyword evidence="7" id="KW-1185">Reference proteome</keyword>
<dbReference type="SMART" id="SM00082">
    <property type="entry name" value="LRRCT"/>
    <property type="match status" value="1"/>
</dbReference>
<keyword evidence="3" id="KW-0677">Repeat</keyword>
<keyword evidence="2" id="KW-0732">Signal</keyword>
<evidence type="ECO:0000256" key="4">
    <source>
        <dbReference type="ARBA" id="ARBA00023180"/>
    </source>
</evidence>
<reference evidence="7" key="3">
    <citation type="journal article" date="2014" name="Nature">
        <title>Elephant shark genome provides unique insights into gnathostome evolution.</title>
        <authorList>
            <consortium name="International Elephant Shark Genome Sequencing Consortium"/>
            <person name="Venkatesh B."/>
            <person name="Lee A.P."/>
            <person name="Ravi V."/>
            <person name="Maurya A.K."/>
            <person name="Lian M.M."/>
            <person name="Swann J.B."/>
            <person name="Ohta Y."/>
            <person name="Flajnik M.F."/>
            <person name="Sutoh Y."/>
            <person name="Kasahara M."/>
            <person name="Hoon S."/>
            <person name="Gangu V."/>
            <person name="Roy S.W."/>
            <person name="Irimia M."/>
            <person name="Korzh V."/>
            <person name="Kondrychyn I."/>
            <person name="Lim Z.W."/>
            <person name="Tay B.H."/>
            <person name="Tohari S."/>
            <person name="Kong K.W."/>
            <person name="Ho S."/>
            <person name="Lorente-Galdos B."/>
            <person name="Quilez J."/>
            <person name="Marques-Bonet T."/>
            <person name="Raney B.J."/>
            <person name="Ingham P.W."/>
            <person name="Tay A."/>
            <person name="Hillier L.W."/>
            <person name="Minx P."/>
            <person name="Boehm T."/>
            <person name="Wilson R.K."/>
            <person name="Brenner S."/>
            <person name="Warren W.C."/>
        </authorList>
    </citation>
    <scope>NUCLEOTIDE SEQUENCE [LARGE SCALE GENOMIC DNA]</scope>
</reference>
<reference evidence="6" key="4">
    <citation type="submission" date="2025-08" db="UniProtKB">
        <authorList>
            <consortium name="Ensembl"/>
        </authorList>
    </citation>
    <scope>IDENTIFICATION</scope>
</reference>
<reference evidence="7" key="1">
    <citation type="journal article" date="2006" name="Science">
        <title>Ancient noncoding elements conserved in the human genome.</title>
        <authorList>
            <person name="Venkatesh B."/>
            <person name="Kirkness E.F."/>
            <person name="Loh Y.H."/>
            <person name="Halpern A.L."/>
            <person name="Lee A.P."/>
            <person name="Johnson J."/>
            <person name="Dandona N."/>
            <person name="Viswanathan L.D."/>
            <person name="Tay A."/>
            <person name="Venter J.C."/>
            <person name="Strausberg R.L."/>
            <person name="Brenner S."/>
        </authorList>
    </citation>
    <scope>NUCLEOTIDE SEQUENCE [LARGE SCALE GENOMIC DNA]</scope>
</reference>
<sequence length="380" mass="41917">MAPPQLTDAPQSSTPQEWLSTLPGELCAQDTDLLGRVQLNCSDRGLMSVPQALSPNTEVLILSHNSLTSVSLSSLKDLPQLRNLDLSNNQIAHFQADYRLPLERLDLSHNKLSVIPRLSSLARLEGLQLASNAISALSDQAFGGLGNLKDLNLQDNQIEDISGHAFDPLVQLKFLSLSSNRIQVLPPGSMDSLTGLETLDLSHNRISLISEDLVKKSLELVDLSLSGNRIQGLPNGVFDGLDTLRFLSLSSNQISLLPELLLKHLDLAGLDLSRNRLTTIPQGFFEGKNLSFVFLHSNRWHCDCTVQYLTSWSAENNGNVYTERDIPDPKGFVCASPPELQGTPVVRFPARQLCQVLFTRSLLLIYPTLTETRHRDRSGV</sequence>
<evidence type="ECO:0000313" key="6">
    <source>
        <dbReference type="Ensembl" id="ENSCMIP00000005698.1"/>
    </source>
</evidence>
<reference evidence="6" key="5">
    <citation type="submission" date="2025-09" db="UniProtKB">
        <authorList>
            <consortium name="Ensembl"/>
        </authorList>
    </citation>
    <scope>IDENTIFICATION</scope>
</reference>
<keyword evidence="4" id="KW-0325">Glycoprotein</keyword>
<proteinExistence type="predicted"/>
<dbReference type="OMA" id="AHEHINS"/>
<dbReference type="FunFam" id="3.80.10.10:FF:000770">
    <property type="entry name" value="Uncharacterized protein"/>
    <property type="match status" value="1"/>
</dbReference>
<dbReference type="InParanoid" id="A0A4W3GNZ6"/>
<dbReference type="Proteomes" id="UP000314986">
    <property type="component" value="Unassembled WGS sequence"/>
</dbReference>
<evidence type="ECO:0000256" key="3">
    <source>
        <dbReference type="ARBA" id="ARBA00022737"/>
    </source>
</evidence>
<dbReference type="Ensembl" id="ENSCMIT00000005892.1">
    <property type="protein sequence ID" value="ENSCMIP00000005698.1"/>
    <property type="gene ID" value="ENSCMIG00000003302.1"/>
</dbReference>
<dbReference type="PRINTS" id="PR00019">
    <property type="entry name" value="LEURICHRPT"/>
</dbReference>
<dbReference type="Gene3D" id="3.80.10.10">
    <property type="entry name" value="Ribonuclease Inhibitor"/>
    <property type="match status" value="2"/>
</dbReference>
<dbReference type="PROSITE" id="PS51450">
    <property type="entry name" value="LRR"/>
    <property type="match status" value="5"/>
</dbReference>
<evidence type="ECO:0000259" key="5">
    <source>
        <dbReference type="SMART" id="SM00082"/>
    </source>
</evidence>
<reference evidence="7" key="2">
    <citation type="journal article" date="2007" name="PLoS Biol.">
        <title>Survey sequencing and comparative analysis of the elephant shark (Callorhinchus milii) genome.</title>
        <authorList>
            <person name="Venkatesh B."/>
            <person name="Kirkness E.F."/>
            <person name="Loh Y.H."/>
            <person name="Halpern A.L."/>
            <person name="Lee A.P."/>
            <person name="Johnson J."/>
            <person name="Dandona N."/>
            <person name="Viswanathan L.D."/>
            <person name="Tay A."/>
            <person name="Venter J.C."/>
            <person name="Strausberg R.L."/>
            <person name="Brenner S."/>
        </authorList>
    </citation>
    <scope>NUCLEOTIDE SEQUENCE [LARGE SCALE GENOMIC DNA]</scope>
</reference>
<dbReference type="SUPFAM" id="SSF52058">
    <property type="entry name" value="L domain-like"/>
    <property type="match status" value="1"/>
</dbReference>
<dbReference type="InterPro" id="IPR003591">
    <property type="entry name" value="Leu-rich_rpt_typical-subtyp"/>
</dbReference>
<protein>
    <recommendedName>
        <fullName evidence="5">LRRCT domain-containing protein</fullName>
    </recommendedName>
</protein>
<dbReference type="InterPro" id="IPR032675">
    <property type="entry name" value="LRR_dom_sf"/>
</dbReference>
<dbReference type="AlphaFoldDB" id="A0A4W3GNZ6"/>
<dbReference type="Pfam" id="PF00560">
    <property type="entry name" value="LRR_1"/>
    <property type="match status" value="1"/>
</dbReference>
<feature type="domain" description="LRRCT" evidence="5">
    <location>
        <begin position="298"/>
        <end position="355"/>
    </location>
</feature>
<name>A0A4W3GNZ6_CALMI</name>
<dbReference type="GeneTree" id="ENSGT00940000161826"/>
<dbReference type="InterPro" id="IPR000483">
    <property type="entry name" value="Cys-rich_flank_reg_C"/>
</dbReference>
<keyword evidence="1" id="KW-0433">Leucine-rich repeat</keyword>
<accession>A0A4W3GNZ6</accession>
<evidence type="ECO:0000313" key="7">
    <source>
        <dbReference type="Proteomes" id="UP000314986"/>
    </source>
</evidence>
<dbReference type="PANTHER" id="PTHR24366:SF161">
    <property type="entry name" value="TIR DOMAIN-CONTAINING PROTEIN"/>
    <property type="match status" value="1"/>
</dbReference>
<evidence type="ECO:0000256" key="2">
    <source>
        <dbReference type="ARBA" id="ARBA00022729"/>
    </source>
</evidence>
<dbReference type="SMART" id="SM00365">
    <property type="entry name" value="LRR_SD22"/>
    <property type="match status" value="7"/>
</dbReference>
<dbReference type="STRING" id="7868.ENSCMIP00000005698"/>
<dbReference type="PANTHER" id="PTHR24366">
    <property type="entry name" value="IG(IMMUNOGLOBULIN) AND LRR(LEUCINE RICH REPEAT) DOMAINS"/>
    <property type="match status" value="1"/>
</dbReference>
<dbReference type="InterPro" id="IPR001611">
    <property type="entry name" value="Leu-rich_rpt"/>
</dbReference>